<evidence type="ECO:0000313" key="3">
    <source>
        <dbReference type="Proteomes" id="UP000236047"/>
    </source>
</evidence>
<keyword evidence="1" id="KW-0472">Membrane</keyword>
<proteinExistence type="predicted"/>
<feature type="transmembrane region" description="Helical" evidence="1">
    <location>
        <begin position="6"/>
        <end position="28"/>
    </location>
</feature>
<dbReference type="EMBL" id="LJSN01000002">
    <property type="protein sequence ID" value="PNE40260.1"/>
    <property type="molecule type" value="Genomic_DNA"/>
</dbReference>
<keyword evidence="3" id="KW-1185">Reference proteome</keyword>
<evidence type="ECO:0008006" key="4">
    <source>
        <dbReference type="Google" id="ProtNLM"/>
    </source>
</evidence>
<keyword evidence="1" id="KW-1133">Transmembrane helix</keyword>
<gene>
    <name evidence="2" type="ORF">AOB60_04550</name>
</gene>
<dbReference type="Proteomes" id="UP000236047">
    <property type="component" value="Unassembled WGS sequence"/>
</dbReference>
<organism evidence="2 3">
    <name type="scientific">Streptomyces noursei</name>
    <name type="common">Streptomyces albulus</name>
    <dbReference type="NCBI Taxonomy" id="1971"/>
    <lineage>
        <taxon>Bacteria</taxon>
        <taxon>Bacillati</taxon>
        <taxon>Actinomycetota</taxon>
        <taxon>Actinomycetes</taxon>
        <taxon>Kitasatosporales</taxon>
        <taxon>Streptomycetaceae</taxon>
        <taxon>Streptomyces</taxon>
    </lineage>
</organism>
<reference evidence="3" key="1">
    <citation type="submission" date="2015-09" db="EMBL/GenBank/DDBJ databases">
        <authorList>
            <person name="Graham D.E."/>
            <person name="Mahan K.M."/>
            <person name="Klingeman D.M."/>
            <person name="Fida T."/>
            <person name="Giannone R.J."/>
            <person name="Hettich R.L."/>
            <person name="Parry R.J."/>
            <person name="Spain J.C."/>
        </authorList>
    </citation>
    <scope>NUCLEOTIDE SEQUENCE [LARGE SCALE GENOMIC DNA]</scope>
    <source>
        <strain evidence="3">JCM 4701</strain>
    </source>
</reference>
<dbReference type="AlphaFoldDB" id="A0A2N8PGX0"/>
<feature type="transmembrane region" description="Helical" evidence="1">
    <location>
        <begin position="118"/>
        <end position="140"/>
    </location>
</feature>
<accession>A0A2N8PGX0</accession>
<sequence>MGTGAVAVLAGIAAFGGLLGMLAGVHGLRQVRRVQRTGVCVPALVKRPPGRLSDESARPRPLLQFATEDDRVMEIVCPATPTRRRPLGDGDRVLLHYDPADPRTVVVEGQEHLALERAFIAGGAVVLLLSLVLLVVAGTIP</sequence>
<keyword evidence="1" id="KW-0812">Transmembrane</keyword>
<protein>
    <recommendedName>
        <fullName evidence="4">DUF3592 domain-containing protein</fullName>
    </recommendedName>
</protein>
<name>A0A2N8PGX0_STRNR</name>
<comment type="caution">
    <text evidence="2">The sequence shown here is derived from an EMBL/GenBank/DDBJ whole genome shotgun (WGS) entry which is preliminary data.</text>
</comment>
<evidence type="ECO:0000313" key="2">
    <source>
        <dbReference type="EMBL" id="PNE40260.1"/>
    </source>
</evidence>
<evidence type="ECO:0000256" key="1">
    <source>
        <dbReference type="SAM" id="Phobius"/>
    </source>
</evidence>
<dbReference type="RefSeq" id="WP_146051089.1">
    <property type="nucleotide sequence ID" value="NZ_LJSN01000002.1"/>
</dbReference>